<dbReference type="SUPFAM" id="SSF159888">
    <property type="entry name" value="YdhG-like"/>
    <property type="match status" value="1"/>
</dbReference>
<dbReference type="EMBL" id="JAABLM010000016">
    <property type="protein sequence ID" value="NBL65881.1"/>
    <property type="molecule type" value="Genomic_DNA"/>
</dbReference>
<dbReference type="InterPro" id="IPR014922">
    <property type="entry name" value="YdhG-like"/>
</dbReference>
<sequence>MAQNKTIETDVEVTDFLNAPEREKKYHDSLEFIKIFNEVSGFSPKMWGSSIIGFGSYHYKYNSGHEGDTPLVAFSPRKDAFALYLLPEFPEKEMLLSQLGKHKATKGCVYIKKLSDINIEILKKMLSNCIAHTKTLYPEN</sequence>
<gene>
    <name evidence="2" type="ORF">GV828_11780</name>
</gene>
<protein>
    <submittedName>
        <fullName evidence="2">DUF1801 domain-containing protein</fullName>
    </submittedName>
</protein>
<keyword evidence="3" id="KW-1185">Reference proteome</keyword>
<evidence type="ECO:0000259" key="1">
    <source>
        <dbReference type="Pfam" id="PF08818"/>
    </source>
</evidence>
<accession>A0ABW9ZB08</accession>
<evidence type="ECO:0000313" key="2">
    <source>
        <dbReference type="EMBL" id="NBL65881.1"/>
    </source>
</evidence>
<feature type="domain" description="YdhG-like" evidence="1">
    <location>
        <begin position="41"/>
        <end position="127"/>
    </location>
</feature>
<proteinExistence type="predicted"/>
<dbReference type="Proteomes" id="UP000798602">
    <property type="component" value="Unassembled WGS sequence"/>
</dbReference>
<organism evidence="2 3">
    <name type="scientific">Flavobacterium ichthyis</name>
    <dbReference type="NCBI Taxonomy" id="2698827"/>
    <lineage>
        <taxon>Bacteria</taxon>
        <taxon>Pseudomonadati</taxon>
        <taxon>Bacteroidota</taxon>
        <taxon>Flavobacteriia</taxon>
        <taxon>Flavobacteriales</taxon>
        <taxon>Flavobacteriaceae</taxon>
        <taxon>Flavobacterium</taxon>
    </lineage>
</organism>
<reference evidence="3" key="1">
    <citation type="submission" date="2020-01" db="EMBL/GenBank/DDBJ databases">
        <title>Sphingomonas sp. strain CSW-10.</title>
        <authorList>
            <person name="Chen W.-M."/>
        </authorList>
    </citation>
    <scope>NUCLEOTIDE SEQUENCE [LARGE SCALE GENOMIC DNA]</scope>
    <source>
        <strain evidence="3">NST-5</strain>
    </source>
</reference>
<dbReference type="Pfam" id="PF08818">
    <property type="entry name" value="DUF1801"/>
    <property type="match status" value="1"/>
</dbReference>
<evidence type="ECO:0000313" key="3">
    <source>
        <dbReference type="Proteomes" id="UP000798602"/>
    </source>
</evidence>
<name>A0ABW9ZB08_9FLAO</name>
<comment type="caution">
    <text evidence="2">The sequence shown here is derived from an EMBL/GenBank/DDBJ whole genome shotgun (WGS) entry which is preliminary data.</text>
</comment>